<dbReference type="PANTHER" id="PTHR45569">
    <property type="entry name" value="SENSOR PROTEIN KDPD"/>
    <property type="match status" value="1"/>
</dbReference>
<evidence type="ECO:0000256" key="7">
    <source>
        <dbReference type="ARBA" id="ARBA00022840"/>
    </source>
</evidence>
<dbReference type="InterPro" id="IPR025201">
    <property type="entry name" value="KdpD_TM"/>
</dbReference>
<dbReference type="KEGG" id="mpl:Mpal_2485"/>
<dbReference type="Gene3D" id="1.20.120.620">
    <property type="entry name" value="Backbone structure of the membrane domain of e. Coli histidine kinase receptor kdpd"/>
    <property type="match status" value="1"/>
</dbReference>
<evidence type="ECO:0000256" key="8">
    <source>
        <dbReference type="ARBA" id="ARBA00022989"/>
    </source>
</evidence>
<evidence type="ECO:0000256" key="5">
    <source>
        <dbReference type="ARBA" id="ARBA00022741"/>
    </source>
</evidence>
<dbReference type="GO" id="GO:0005886">
    <property type="term" value="C:plasma membrane"/>
    <property type="evidence" value="ECO:0007669"/>
    <property type="project" value="TreeGrafter"/>
</dbReference>
<keyword evidence="9" id="KW-0902">Two-component regulatory system</keyword>
<protein>
    <submittedName>
        <fullName evidence="15">Osmosensitive K channel His kinase sensor</fullName>
    </submittedName>
</protein>
<dbReference type="InterPro" id="IPR014729">
    <property type="entry name" value="Rossmann-like_a/b/a_fold"/>
</dbReference>
<dbReference type="Gene3D" id="3.40.50.300">
    <property type="entry name" value="P-loop containing nucleotide triphosphate hydrolases"/>
    <property type="match status" value="1"/>
</dbReference>
<dbReference type="InterPro" id="IPR052023">
    <property type="entry name" value="Histidine_kinase_KdpD"/>
</dbReference>
<evidence type="ECO:0000256" key="6">
    <source>
        <dbReference type="ARBA" id="ARBA00022777"/>
    </source>
</evidence>
<dbReference type="PANTHER" id="PTHR45569:SF1">
    <property type="entry name" value="SENSOR PROTEIN KDPD"/>
    <property type="match status" value="1"/>
</dbReference>
<reference evidence="15 16" key="1">
    <citation type="journal article" date="2015" name="Genome Announc.">
        <title>Complete Genome Sequence of Methanosphaerula palustris E1-9CT, a Hydrogenotrophic Methanogen Isolated from a Minerotrophic Fen Peatland.</title>
        <authorList>
            <person name="Cadillo-Quiroz H."/>
            <person name="Browne P."/>
            <person name="Kyrpides N."/>
            <person name="Woyke T."/>
            <person name="Goodwin L."/>
            <person name="Detter C."/>
            <person name="Yavitt J.B."/>
            <person name="Zinder S.H."/>
        </authorList>
    </citation>
    <scope>NUCLEOTIDE SEQUENCE [LARGE SCALE GENOMIC DNA]</scope>
    <source>
        <strain evidence="16">ATCC BAA-1556 / DSM 19958 / E1-9c</strain>
    </source>
</reference>
<dbReference type="RefSeq" id="WP_012619079.1">
    <property type="nucleotide sequence ID" value="NC_011832.1"/>
</dbReference>
<dbReference type="Gene3D" id="3.40.50.620">
    <property type="entry name" value="HUPs"/>
    <property type="match status" value="1"/>
</dbReference>
<keyword evidence="7" id="KW-0067">ATP-binding</keyword>
<dbReference type="GeneID" id="7271654"/>
<evidence type="ECO:0000259" key="13">
    <source>
        <dbReference type="Pfam" id="PF02702"/>
    </source>
</evidence>
<dbReference type="InterPro" id="IPR003852">
    <property type="entry name" value="Sig_transdc_His_kinase_KdpD_N"/>
</dbReference>
<feature type="transmembrane region" description="Helical" evidence="12">
    <location>
        <begin position="469"/>
        <end position="490"/>
    </location>
</feature>
<dbReference type="OrthoDB" id="114853at2157"/>
<keyword evidence="6 15" id="KW-0418">Kinase</keyword>
<accession>B8GEQ9</accession>
<dbReference type="Pfam" id="PF13493">
    <property type="entry name" value="DUF4118"/>
    <property type="match status" value="1"/>
</dbReference>
<feature type="transmembrane region" description="Helical" evidence="12">
    <location>
        <begin position="393"/>
        <end position="413"/>
    </location>
</feature>
<evidence type="ECO:0000256" key="3">
    <source>
        <dbReference type="ARBA" id="ARBA00022679"/>
    </source>
</evidence>
<dbReference type="SUPFAM" id="SSF52402">
    <property type="entry name" value="Adenine nucleotide alpha hydrolases-like"/>
    <property type="match status" value="1"/>
</dbReference>
<dbReference type="Gene3D" id="3.30.450.40">
    <property type="match status" value="1"/>
</dbReference>
<organism evidence="15 16">
    <name type="scientific">Methanosphaerula palustris (strain ATCC BAA-1556 / DSM 19958 / E1-9c)</name>
    <dbReference type="NCBI Taxonomy" id="521011"/>
    <lineage>
        <taxon>Archaea</taxon>
        <taxon>Methanobacteriati</taxon>
        <taxon>Methanobacteriota</taxon>
        <taxon>Stenosarchaea group</taxon>
        <taxon>Methanomicrobia</taxon>
        <taxon>Methanomicrobiales</taxon>
        <taxon>Methanoregulaceae</taxon>
        <taxon>Methanosphaerula</taxon>
    </lineage>
</organism>
<gene>
    <name evidence="15" type="ordered locus">Mpal_2485</name>
</gene>
<dbReference type="FunFam" id="3.40.50.300:FF:000483">
    <property type="entry name" value="Sensor histidine kinase KdpD"/>
    <property type="match status" value="1"/>
</dbReference>
<evidence type="ECO:0000313" key="16">
    <source>
        <dbReference type="Proteomes" id="UP000002457"/>
    </source>
</evidence>
<evidence type="ECO:0000313" key="15">
    <source>
        <dbReference type="EMBL" id="ACL17760.1"/>
    </source>
</evidence>
<dbReference type="InterPro" id="IPR038318">
    <property type="entry name" value="KdpD_sf"/>
</dbReference>
<keyword evidence="4 12" id="KW-0812">Transmembrane</keyword>
<dbReference type="InterPro" id="IPR029016">
    <property type="entry name" value="GAF-like_dom_sf"/>
</dbReference>
<keyword evidence="10 12" id="KW-0472">Membrane</keyword>
<feature type="region of interest" description="Disordered" evidence="11">
    <location>
        <begin position="1"/>
        <end position="20"/>
    </location>
</feature>
<evidence type="ECO:0000256" key="2">
    <source>
        <dbReference type="ARBA" id="ARBA00022553"/>
    </source>
</evidence>
<feature type="domain" description="Signal transduction histidine kinase osmosensitive K+ channel sensor N-terminal" evidence="13">
    <location>
        <begin position="26"/>
        <end position="232"/>
    </location>
</feature>
<keyword evidence="2" id="KW-0597">Phosphoprotein</keyword>
<evidence type="ECO:0000256" key="11">
    <source>
        <dbReference type="SAM" id="MobiDB-lite"/>
    </source>
</evidence>
<sequence length="637" mass="69502">MTGDDGRPLPDDLLSLAREDDRRRTEGKLTVYLGYASGVGKTYTMLADALGWRTAGTDVVIGYVETHGRPETDALAARLEAVQPKVVDYLGIHLNEMDLDAVLARNPAVVLVDELAHTMAPGQRHTKRYQEIEELLRAGISVCTTVNIQHIESEHDAVARITGIQVHETVPDTFLELAGDLRLIDLPPDQLVERLHAGKVYIQDMAALAVARFFTPANLIALRQLALRFVAGSTDRELVGLMHSQAIAGPWPAAERVLVGVRTGPYADQMVRAGYRVASRLQAEWIVLSVETEDDLGAPVKDQAHLREALETARRLGGRVVRYRAEDVAGEIIRHAKRNNVTTILLGKPRGLGLFLSPVYRVMRHTQGIALHLVDPIERTRIPIRRQLPIPSIPDAGIALVLIGGVAAVNVTLRDTLSPSNLLIIQLIPVVIAALFLGRAASVFAVAVSILLFDILFVPPYYTIAISDWQYFISFIGYLVVALVISNLASRLRYLLPQIRESEATVAAMSGLSKDLDVATTRQEVFERLVDHLHQVTGGPVTVLIPKGGELARTAGDPTYPLDEKEEAIAAWVYENRRPAGQGMETLPAGHGRYLPLVVSGRALGVVGVMPEEHGGPADEVLEGMVRLGSLVLDRLA</sequence>
<evidence type="ECO:0000256" key="4">
    <source>
        <dbReference type="ARBA" id="ARBA00022692"/>
    </source>
</evidence>
<dbReference type="GO" id="GO:0005737">
    <property type="term" value="C:cytoplasm"/>
    <property type="evidence" value="ECO:0007669"/>
    <property type="project" value="UniProtKB-ARBA"/>
</dbReference>
<feature type="domain" description="Sensor protein KdpD transmembrane" evidence="14">
    <location>
        <begin position="397"/>
        <end position="500"/>
    </location>
</feature>
<name>B8GEQ9_METPE</name>
<dbReference type="EMBL" id="CP001338">
    <property type="protein sequence ID" value="ACL17760.1"/>
    <property type="molecule type" value="Genomic_DNA"/>
</dbReference>
<feature type="transmembrane region" description="Helical" evidence="12">
    <location>
        <begin position="444"/>
        <end position="463"/>
    </location>
</feature>
<evidence type="ECO:0000256" key="10">
    <source>
        <dbReference type="ARBA" id="ARBA00023136"/>
    </source>
</evidence>
<dbReference type="eggNOG" id="arCOG02334">
    <property type="taxonomic scope" value="Archaea"/>
</dbReference>
<dbReference type="Pfam" id="PF02702">
    <property type="entry name" value="KdpD"/>
    <property type="match status" value="1"/>
</dbReference>
<dbReference type="GO" id="GO:0000155">
    <property type="term" value="F:phosphorelay sensor kinase activity"/>
    <property type="evidence" value="ECO:0007669"/>
    <property type="project" value="InterPro"/>
</dbReference>
<dbReference type="eggNOG" id="arCOG00449">
    <property type="taxonomic scope" value="Archaea"/>
</dbReference>
<dbReference type="HOGENOM" id="CLU_000445_113_1_2"/>
<feature type="transmembrane region" description="Helical" evidence="12">
    <location>
        <begin position="419"/>
        <end position="437"/>
    </location>
</feature>
<comment type="subcellular location">
    <subcellularLocation>
        <location evidence="1">Membrane</location>
        <topology evidence="1">Multi-pass membrane protein</topology>
    </subcellularLocation>
</comment>
<keyword evidence="5" id="KW-0547">Nucleotide-binding</keyword>
<evidence type="ECO:0000256" key="1">
    <source>
        <dbReference type="ARBA" id="ARBA00004141"/>
    </source>
</evidence>
<proteinExistence type="predicted"/>
<keyword evidence="3" id="KW-0808">Transferase</keyword>
<evidence type="ECO:0000259" key="14">
    <source>
        <dbReference type="Pfam" id="PF13493"/>
    </source>
</evidence>
<dbReference type="Proteomes" id="UP000002457">
    <property type="component" value="Chromosome"/>
</dbReference>
<keyword evidence="8 12" id="KW-1133">Transmembrane helix</keyword>
<evidence type="ECO:0000256" key="12">
    <source>
        <dbReference type="SAM" id="Phobius"/>
    </source>
</evidence>
<dbReference type="InterPro" id="IPR027417">
    <property type="entry name" value="P-loop_NTPase"/>
</dbReference>
<evidence type="ECO:0000256" key="9">
    <source>
        <dbReference type="ARBA" id="ARBA00023012"/>
    </source>
</evidence>
<feature type="compositionally biased region" description="Basic and acidic residues" evidence="11">
    <location>
        <begin position="1"/>
        <end position="10"/>
    </location>
</feature>
<dbReference type="GO" id="GO:0005524">
    <property type="term" value="F:ATP binding"/>
    <property type="evidence" value="ECO:0007669"/>
    <property type="project" value="UniProtKB-KW"/>
</dbReference>
<keyword evidence="16" id="KW-1185">Reference proteome</keyword>
<dbReference type="AlphaFoldDB" id="B8GEQ9"/>
<dbReference type="STRING" id="521011.Mpal_2485"/>